<accession>A0A7J6NVN8</accession>
<dbReference type="InterPro" id="IPR002125">
    <property type="entry name" value="CMP_dCMP_dom"/>
</dbReference>
<organism evidence="3 4">
    <name type="scientific">Perkinsus olseni</name>
    <name type="common">Perkinsus atlanticus</name>
    <dbReference type="NCBI Taxonomy" id="32597"/>
    <lineage>
        <taxon>Eukaryota</taxon>
        <taxon>Sar</taxon>
        <taxon>Alveolata</taxon>
        <taxon>Perkinsozoa</taxon>
        <taxon>Perkinsea</taxon>
        <taxon>Perkinsida</taxon>
        <taxon>Perkinsidae</taxon>
        <taxon>Perkinsus</taxon>
    </lineage>
</organism>
<feature type="non-terminal residue" evidence="3">
    <location>
        <position position="138"/>
    </location>
</feature>
<dbReference type="Gene3D" id="3.40.140.10">
    <property type="entry name" value="Cytidine Deaminase, domain 2"/>
    <property type="match status" value="1"/>
</dbReference>
<dbReference type="OMA" id="THNGHIV"/>
<gene>
    <name evidence="3" type="primary">TAD2</name>
    <name evidence="3" type="ORF">FOZ63_010135</name>
</gene>
<proteinExistence type="predicted"/>
<dbReference type="PANTHER" id="PTHR11079:SF149">
    <property type="entry name" value="TRNA-SPECIFIC ADENOSINE DEAMINASE 2"/>
    <property type="match status" value="1"/>
</dbReference>
<keyword evidence="1" id="KW-0378">Hydrolase</keyword>
<dbReference type="AlphaFoldDB" id="A0A7J6NVN8"/>
<evidence type="ECO:0000313" key="3">
    <source>
        <dbReference type="EMBL" id="KAF4687934.1"/>
    </source>
</evidence>
<dbReference type="Pfam" id="PF00383">
    <property type="entry name" value="dCMP_cyt_deam_1"/>
    <property type="match status" value="1"/>
</dbReference>
<dbReference type="PROSITE" id="PS51747">
    <property type="entry name" value="CYT_DCMP_DEAMINASES_2"/>
    <property type="match status" value="1"/>
</dbReference>
<dbReference type="CDD" id="cd01285">
    <property type="entry name" value="nucleoside_deaminase"/>
    <property type="match status" value="1"/>
</dbReference>
<dbReference type="EMBL" id="JABANO010040017">
    <property type="protein sequence ID" value="KAF4687934.1"/>
    <property type="molecule type" value="Genomic_DNA"/>
</dbReference>
<keyword evidence="4" id="KW-1185">Reference proteome</keyword>
<evidence type="ECO:0000313" key="4">
    <source>
        <dbReference type="Proteomes" id="UP000553632"/>
    </source>
</evidence>
<protein>
    <submittedName>
        <fullName evidence="3">tRNA(Adenine34) deaminase</fullName>
    </submittedName>
</protein>
<comment type="caution">
    <text evidence="3">The sequence shown here is derived from an EMBL/GenBank/DDBJ whole genome shotgun (WGS) entry which is preliminary data.</text>
</comment>
<dbReference type="GO" id="GO:0052717">
    <property type="term" value="F:tRNA-specific adenosine-34 deaminase activity"/>
    <property type="evidence" value="ECO:0007669"/>
    <property type="project" value="TreeGrafter"/>
</dbReference>
<evidence type="ECO:0000259" key="2">
    <source>
        <dbReference type="PROSITE" id="PS51747"/>
    </source>
</evidence>
<dbReference type="GO" id="GO:0005737">
    <property type="term" value="C:cytoplasm"/>
    <property type="evidence" value="ECO:0007669"/>
    <property type="project" value="TreeGrafter"/>
</dbReference>
<dbReference type="GO" id="GO:0005634">
    <property type="term" value="C:nucleus"/>
    <property type="evidence" value="ECO:0007669"/>
    <property type="project" value="TreeGrafter"/>
</dbReference>
<name>A0A7J6NVN8_PEROL</name>
<feature type="domain" description="CMP/dCMP-type deaminase" evidence="2">
    <location>
        <begin position="21"/>
        <end position="138"/>
    </location>
</feature>
<dbReference type="Proteomes" id="UP000553632">
    <property type="component" value="Unassembled WGS sequence"/>
</dbReference>
<dbReference type="InterPro" id="IPR016193">
    <property type="entry name" value="Cytidine_deaminase-like"/>
</dbReference>
<dbReference type="SUPFAM" id="SSF53927">
    <property type="entry name" value="Cytidine deaminase-like"/>
    <property type="match status" value="1"/>
</dbReference>
<dbReference type="PANTHER" id="PTHR11079">
    <property type="entry name" value="CYTOSINE DEAMINASE FAMILY MEMBER"/>
    <property type="match status" value="1"/>
</dbReference>
<evidence type="ECO:0000256" key="1">
    <source>
        <dbReference type="ARBA" id="ARBA00022801"/>
    </source>
</evidence>
<reference evidence="3 4" key="1">
    <citation type="submission" date="2020-04" db="EMBL/GenBank/DDBJ databases">
        <title>Perkinsus olseni comparative genomics.</title>
        <authorList>
            <person name="Bogema D.R."/>
        </authorList>
    </citation>
    <scope>NUCLEOTIDE SEQUENCE [LARGE SCALE GENOMIC DNA]</scope>
    <source>
        <strain evidence="3 4">ATCC PRA-207</strain>
    </source>
</reference>
<sequence length="138" mass="14981">MDQQQQVDDIRVAAMDHHFTIDDEKFMRIAISAAQHAYDNDEVPVGCAFVSKDGSEVLATAANETNHTRNATRHAELVATDKIFAKDESCSCLRGATLYVTVEPCVMCAAALHILGIGRVVYGCGNDRFGGTGSVYRI</sequence>
<dbReference type="GO" id="GO:0002100">
    <property type="term" value="P:tRNA wobble adenosine to inosine editing"/>
    <property type="evidence" value="ECO:0007669"/>
    <property type="project" value="TreeGrafter"/>
</dbReference>